<proteinExistence type="predicted"/>
<dbReference type="Proteomes" id="UP000220032">
    <property type="component" value="Unassembled WGS sequence"/>
</dbReference>
<dbReference type="RefSeq" id="WP_001071853.1">
    <property type="nucleotide sequence ID" value="NZ_AP022989.1"/>
</dbReference>
<name>A0A1Y5YTW8_BACCE</name>
<dbReference type="EMBL" id="NTRR01000049">
    <property type="protein sequence ID" value="PFE09608.1"/>
    <property type="molecule type" value="Genomic_DNA"/>
</dbReference>
<evidence type="ECO:0000313" key="1">
    <source>
        <dbReference type="EMBL" id="PFE09608.1"/>
    </source>
</evidence>
<dbReference type="GeneID" id="92800261"/>
<gene>
    <name evidence="1" type="ORF">CN307_26245</name>
</gene>
<reference evidence="1 2" key="1">
    <citation type="submission" date="2017-09" db="EMBL/GenBank/DDBJ databases">
        <title>Large-scale bioinformatics analysis of Bacillus genomes uncovers conserved roles of natural products in bacterial physiology.</title>
        <authorList>
            <consortium name="Agbiome Team Llc"/>
            <person name="Bleich R.M."/>
            <person name="Grubbs K.J."/>
            <person name="Santa Maria K.C."/>
            <person name="Allen S.E."/>
            <person name="Farag S."/>
            <person name="Shank E.A."/>
            <person name="Bowers A."/>
        </authorList>
    </citation>
    <scope>NUCLEOTIDE SEQUENCE [LARGE SCALE GENOMIC DNA]</scope>
    <source>
        <strain evidence="1 2">AFS022681</strain>
    </source>
</reference>
<organism evidence="1 2">
    <name type="scientific">Bacillus cereus</name>
    <dbReference type="NCBI Taxonomy" id="1396"/>
    <lineage>
        <taxon>Bacteria</taxon>
        <taxon>Bacillati</taxon>
        <taxon>Bacillota</taxon>
        <taxon>Bacilli</taxon>
        <taxon>Bacillales</taxon>
        <taxon>Bacillaceae</taxon>
        <taxon>Bacillus</taxon>
        <taxon>Bacillus cereus group</taxon>
    </lineage>
</organism>
<sequence length="204" mass="24318">MNQINVAFKRRAVTATVEIRHNDFYVEFEHLAGYLYICKFEREIVYVKNKQNGEVVNSYSRSNEVKIYKGYIKYSADNPFGAIPTIEEMLKKCDLGTIRIARNYVEAYYVGHNEQLEHLYPIIKNDLSVYKGVFVDGLTVREVIEQTDFDMLKDFKMFKVERVWDAIEPHLMKIEEMFFTEIYTFFKGNFFKVNYRDICTKFFS</sequence>
<comment type="caution">
    <text evidence="1">The sequence shown here is derived from an EMBL/GenBank/DDBJ whole genome shotgun (WGS) entry which is preliminary data.</text>
</comment>
<dbReference type="AlphaFoldDB" id="A0A1Y5YTW8"/>
<evidence type="ECO:0000313" key="2">
    <source>
        <dbReference type="Proteomes" id="UP000220032"/>
    </source>
</evidence>
<protein>
    <submittedName>
        <fullName evidence="1">Uncharacterized protein</fullName>
    </submittedName>
</protein>
<accession>A0A1Y5YTW8</accession>